<feature type="region of interest" description="Disordered" evidence="1">
    <location>
        <begin position="74"/>
        <end position="102"/>
    </location>
</feature>
<reference evidence="2 3" key="1">
    <citation type="journal article" date="2018" name="Biotechnol. Biofuels">
        <title>Integrative visual omics of the white-rot fungus Polyporus brumalis exposes the biotechnological potential of its oxidative enzymes for delignifying raw plant biomass.</title>
        <authorList>
            <person name="Miyauchi S."/>
            <person name="Rancon A."/>
            <person name="Drula E."/>
            <person name="Hage H."/>
            <person name="Chaduli D."/>
            <person name="Favel A."/>
            <person name="Grisel S."/>
            <person name="Henrissat B."/>
            <person name="Herpoel-Gimbert I."/>
            <person name="Ruiz-Duenas F.J."/>
            <person name="Chevret D."/>
            <person name="Hainaut M."/>
            <person name="Lin J."/>
            <person name="Wang M."/>
            <person name="Pangilinan J."/>
            <person name="Lipzen A."/>
            <person name="Lesage-Meessen L."/>
            <person name="Navarro D."/>
            <person name="Riley R."/>
            <person name="Grigoriev I.V."/>
            <person name="Zhou S."/>
            <person name="Raouche S."/>
            <person name="Rosso M.N."/>
        </authorList>
    </citation>
    <scope>NUCLEOTIDE SEQUENCE [LARGE SCALE GENOMIC DNA]</scope>
    <source>
        <strain evidence="2 3">BRFM 1820</strain>
    </source>
</reference>
<evidence type="ECO:0000313" key="3">
    <source>
        <dbReference type="Proteomes" id="UP000256964"/>
    </source>
</evidence>
<keyword evidence="3" id="KW-1185">Reference proteome</keyword>
<dbReference type="AlphaFoldDB" id="A0A371CPV9"/>
<accession>A0A371CPV9</accession>
<proteinExistence type="predicted"/>
<gene>
    <name evidence="2" type="ORF">OH76DRAFT_114052</name>
</gene>
<name>A0A371CPV9_9APHY</name>
<dbReference type="EMBL" id="KZ857487">
    <property type="protein sequence ID" value="RDX42326.1"/>
    <property type="molecule type" value="Genomic_DNA"/>
</dbReference>
<feature type="compositionally biased region" description="Basic and acidic residues" evidence="1">
    <location>
        <begin position="74"/>
        <end position="87"/>
    </location>
</feature>
<dbReference type="Proteomes" id="UP000256964">
    <property type="component" value="Unassembled WGS sequence"/>
</dbReference>
<sequence length="338" mass="37211">MSAIAPRLCRIRVVGRSQTKIVQSIHCTPPHIQDATLSERVRAQKREIISVATSRHILQNSRVHVTDVRRTARTESVRTTLRRDRAGKTPATASQRRTRHQKPGASLFPELRRGHTNTPLFSSSARGSWGRRSRSRPALYRFDGGRAPWAVAGVWLCRPRGYGVCEGEGRARRGLLLLGRRRRRRMRVVAGLWVRLCAGRGVRDHLVSPRTRCVDSQVSPIVRAVHMGAAIAAEAGKRGLEEFAREGGGLGPDGRAGEECQEASGATCNYFPGAVRGRTVSAHCSMRTRARDSEWLSIGETPGRSISQERCRTNAALGGEGFVNSSITPGLVWMARCV</sequence>
<evidence type="ECO:0000313" key="2">
    <source>
        <dbReference type="EMBL" id="RDX42326.1"/>
    </source>
</evidence>
<evidence type="ECO:0000256" key="1">
    <source>
        <dbReference type="SAM" id="MobiDB-lite"/>
    </source>
</evidence>
<organism evidence="2 3">
    <name type="scientific">Lentinus brumalis</name>
    <dbReference type="NCBI Taxonomy" id="2498619"/>
    <lineage>
        <taxon>Eukaryota</taxon>
        <taxon>Fungi</taxon>
        <taxon>Dikarya</taxon>
        <taxon>Basidiomycota</taxon>
        <taxon>Agaricomycotina</taxon>
        <taxon>Agaricomycetes</taxon>
        <taxon>Polyporales</taxon>
        <taxon>Polyporaceae</taxon>
        <taxon>Lentinus</taxon>
    </lineage>
</organism>
<protein>
    <submittedName>
        <fullName evidence="2">Uncharacterized protein</fullName>
    </submittedName>
</protein>